<feature type="domain" description="EGF-like" evidence="9">
    <location>
        <begin position="309"/>
        <end position="346"/>
    </location>
</feature>
<dbReference type="Gene3D" id="2.10.25.10">
    <property type="entry name" value="Laminin"/>
    <property type="match status" value="3"/>
</dbReference>
<feature type="disulfide bond" evidence="6">
    <location>
        <begin position="295"/>
        <end position="304"/>
    </location>
</feature>
<proteinExistence type="predicted"/>
<evidence type="ECO:0000256" key="6">
    <source>
        <dbReference type="PROSITE-ProRule" id="PRU00076"/>
    </source>
</evidence>
<feature type="domain" description="BPTI/Kunitz inhibitor" evidence="10">
    <location>
        <begin position="26"/>
        <end position="82"/>
    </location>
</feature>
<sequence>MKPNLIETFFILHLIFSKFCYSSEICWDKFDPNYKNQCLAGEWQQRYYFDHASLTCRLFWYDGCQGNSRNTFDDLLTCQWLCEEQPRYSSKSCLQQFDEHYRDECNGGRWKQQYYFDKNKKRCVSFWFDGCKGESENIFQDEITCVKMCENDAKKAESEVNSCDPFTLTQTLDLISFILLLAFAFFSEKSDDFKNYYESSNNNSSFEYSPEASIEYESYESEYKIDSVRRRQDFADIKSGKKLPPPTKIPKVHKHRHKPPSKTPKQKTICDISNPCENNGTCIFDSSKNQYYCKCARGYTNDNCTEKIDADPCASNPCQNGATCAAKATSAKTLYECICPQGFGGINCETRPCDENPCKNNGTCRTTRSLPAFFCECPTEWGGQHCELEVPQTAPLKYGKNVNMVSSGQPDWIEELKRRQIKPKTELPSIKTAKDMHKHVKLNDEPIDGSGNISSAENMKNGNSTSAEMENVEHSEHSGVFTVHEKSAISAAGIPTTKYCFYCFSLPLFLAFFALF</sequence>
<feature type="region of interest" description="Disordered" evidence="7">
    <location>
        <begin position="245"/>
        <end position="266"/>
    </location>
</feature>
<feature type="disulfide bond" evidence="6">
    <location>
        <begin position="276"/>
        <end position="293"/>
    </location>
</feature>
<dbReference type="SMART" id="SM00181">
    <property type="entry name" value="EGF"/>
    <property type="match status" value="3"/>
</dbReference>
<dbReference type="InterPro" id="IPR002223">
    <property type="entry name" value="Kunitz_BPTI"/>
</dbReference>
<feature type="domain" description="EGF-like" evidence="9">
    <location>
        <begin position="349"/>
        <end position="387"/>
    </location>
</feature>
<keyword evidence="3" id="KW-0677">Repeat</keyword>
<dbReference type="PROSITE" id="PS50026">
    <property type="entry name" value="EGF_3"/>
    <property type="match status" value="3"/>
</dbReference>
<dbReference type="CDD" id="cd00054">
    <property type="entry name" value="EGF_CA"/>
    <property type="match status" value="3"/>
</dbReference>
<protein>
    <submittedName>
        <fullName evidence="12">Uncharacterized protein</fullName>
    </submittedName>
</protein>
<feature type="signal peptide" evidence="8">
    <location>
        <begin position="1"/>
        <end position="22"/>
    </location>
</feature>
<evidence type="ECO:0000259" key="10">
    <source>
        <dbReference type="PROSITE" id="PS50279"/>
    </source>
</evidence>
<feature type="compositionally biased region" description="Basic residues" evidence="7">
    <location>
        <begin position="250"/>
        <end position="260"/>
    </location>
</feature>
<comment type="caution">
    <text evidence="6">Lacks conserved residue(s) required for the propagation of feature annotation.</text>
</comment>
<dbReference type="InterPro" id="IPR051022">
    <property type="entry name" value="Notch_Cell-Fate_Det"/>
</dbReference>
<evidence type="ECO:0000256" key="5">
    <source>
        <dbReference type="ARBA" id="ARBA00023180"/>
    </source>
</evidence>
<dbReference type="WBParaSite" id="PDA_v2.g20893.t1">
    <property type="protein sequence ID" value="PDA_v2.g20893.t1"/>
    <property type="gene ID" value="PDA_v2.g20893"/>
</dbReference>
<organism evidence="11 12">
    <name type="scientific">Panagrolaimus davidi</name>
    <dbReference type="NCBI Taxonomy" id="227884"/>
    <lineage>
        <taxon>Eukaryota</taxon>
        <taxon>Metazoa</taxon>
        <taxon>Ecdysozoa</taxon>
        <taxon>Nematoda</taxon>
        <taxon>Chromadorea</taxon>
        <taxon>Rhabditida</taxon>
        <taxon>Tylenchina</taxon>
        <taxon>Panagrolaimomorpha</taxon>
        <taxon>Panagrolaimoidea</taxon>
        <taxon>Panagrolaimidae</taxon>
        <taxon>Panagrolaimus</taxon>
    </lineage>
</organism>
<feature type="disulfide bond" evidence="6">
    <location>
        <begin position="377"/>
        <end position="386"/>
    </location>
</feature>
<dbReference type="Proteomes" id="UP000887578">
    <property type="component" value="Unplaced"/>
</dbReference>
<dbReference type="AlphaFoldDB" id="A0A914PWX5"/>
<accession>A0A914PWX5</accession>
<reference evidence="12" key="1">
    <citation type="submission" date="2022-11" db="UniProtKB">
        <authorList>
            <consortium name="WormBaseParasite"/>
        </authorList>
    </citation>
    <scope>IDENTIFICATION</scope>
</reference>
<evidence type="ECO:0000256" key="2">
    <source>
        <dbReference type="ARBA" id="ARBA00022729"/>
    </source>
</evidence>
<evidence type="ECO:0000313" key="11">
    <source>
        <dbReference type="Proteomes" id="UP000887578"/>
    </source>
</evidence>
<feature type="compositionally biased region" description="Polar residues" evidence="7">
    <location>
        <begin position="451"/>
        <end position="467"/>
    </location>
</feature>
<dbReference type="InterPro" id="IPR000742">
    <property type="entry name" value="EGF"/>
</dbReference>
<dbReference type="InterPro" id="IPR001881">
    <property type="entry name" value="EGF-like_Ca-bd_dom"/>
</dbReference>
<evidence type="ECO:0000313" key="12">
    <source>
        <dbReference type="WBParaSite" id="PDA_v2.g20893.t1"/>
    </source>
</evidence>
<name>A0A914PWX5_9BILA</name>
<evidence type="ECO:0000256" key="8">
    <source>
        <dbReference type="SAM" id="SignalP"/>
    </source>
</evidence>
<dbReference type="SMART" id="SM00179">
    <property type="entry name" value="EGF_CA"/>
    <property type="match status" value="3"/>
</dbReference>
<dbReference type="Gene3D" id="4.10.410.10">
    <property type="entry name" value="Pancreatic trypsin inhibitor Kunitz domain"/>
    <property type="match status" value="2"/>
</dbReference>
<keyword evidence="11" id="KW-1185">Reference proteome</keyword>
<keyword evidence="1 6" id="KW-0245">EGF-like domain</keyword>
<dbReference type="Pfam" id="PF00008">
    <property type="entry name" value="EGF"/>
    <property type="match status" value="3"/>
</dbReference>
<dbReference type="InterPro" id="IPR036880">
    <property type="entry name" value="Kunitz_BPTI_sf"/>
</dbReference>
<evidence type="ECO:0000259" key="9">
    <source>
        <dbReference type="PROSITE" id="PS50026"/>
    </source>
</evidence>
<evidence type="ECO:0000256" key="3">
    <source>
        <dbReference type="ARBA" id="ARBA00022737"/>
    </source>
</evidence>
<keyword evidence="2 8" id="KW-0732">Signal</keyword>
<dbReference type="PROSITE" id="PS00022">
    <property type="entry name" value="EGF_1"/>
    <property type="match status" value="1"/>
</dbReference>
<dbReference type="SUPFAM" id="SSF57362">
    <property type="entry name" value="BPTI-like"/>
    <property type="match status" value="2"/>
</dbReference>
<feature type="domain" description="BPTI/Kunitz inhibitor" evidence="10">
    <location>
        <begin position="93"/>
        <end position="149"/>
    </location>
</feature>
<evidence type="ECO:0000256" key="1">
    <source>
        <dbReference type="ARBA" id="ARBA00022536"/>
    </source>
</evidence>
<dbReference type="FunFam" id="2.10.25.10:FF:000255">
    <property type="entry name" value="Sushi, nidogen and EGF-like domains 1"/>
    <property type="match status" value="1"/>
</dbReference>
<feature type="domain" description="EGF-like" evidence="9">
    <location>
        <begin position="266"/>
        <end position="305"/>
    </location>
</feature>
<dbReference type="GO" id="GO:0016020">
    <property type="term" value="C:membrane"/>
    <property type="evidence" value="ECO:0007669"/>
    <property type="project" value="UniProtKB-SubCell"/>
</dbReference>
<dbReference type="PANTHER" id="PTHR24049">
    <property type="entry name" value="CRUMBS FAMILY MEMBER"/>
    <property type="match status" value="1"/>
</dbReference>
<dbReference type="PROSITE" id="PS50279">
    <property type="entry name" value="BPTI_KUNITZ_2"/>
    <property type="match status" value="2"/>
</dbReference>
<keyword evidence="5" id="KW-0325">Glycoprotein</keyword>
<evidence type="ECO:0000256" key="7">
    <source>
        <dbReference type="SAM" id="MobiDB-lite"/>
    </source>
</evidence>
<feature type="chain" id="PRO_5037938891" evidence="8">
    <location>
        <begin position="23"/>
        <end position="516"/>
    </location>
</feature>
<dbReference type="SMART" id="SM00131">
    <property type="entry name" value="KU"/>
    <property type="match status" value="2"/>
</dbReference>
<dbReference type="GO" id="GO:0004867">
    <property type="term" value="F:serine-type endopeptidase inhibitor activity"/>
    <property type="evidence" value="ECO:0007669"/>
    <property type="project" value="InterPro"/>
</dbReference>
<dbReference type="PROSITE" id="PS01186">
    <property type="entry name" value="EGF_2"/>
    <property type="match status" value="1"/>
</dbReference>
<dbReference type="SUPFAM" id="SSF57196">
    <property type="entry name" value="EGF/Laminin"/>
    <property type="match status" value="3"/>
</dbReference>
<dbReference type="Pfam" id="PF00014">
    <property type="entry name" value="Kunitz_BPTI"/>
    <property type="match status" value="2"/>
</dbReference>
<keyword evidence="4 6" id="KW-1015">Disulfide bond</keyword>
<dbReference type="GO" id="GO:0005509">
    <property type="term" value="F:calcium ion binding"/>
    <property type="evidence" value="ECO:0007669"/>
    <property type="project" value="InterPro"/>
</dbReference>
<feature type="disulfide bond" evidence="6">
    <location>
        <begin position="358"/>
        <end position="375"/>
    </location>
</feature>
<evidence type="ECO:0000256" key="4">
    <source>
        <dbReference type="ARBA" id="ARBA00023157"/>
    </source>
</evidence>
<feature type="region of interest" description="Disordered" evidence="7">
    <location>
        <begin position="442"/>
        <end position="467"/>
    </location>
</feature>